<proteinExistence type="inferred from homology"/>
<evidence type="ECO:0000256" key="10">
    <source>
        <dbReference type="ARBA" id="ARBA00023049"/>
    </source>
</evidence>
<sequence length="1110" mass="119435">MLSGRLVSCSNNASRALAFSVPRPTSPIKALARFSTSAVIMAPDKTALDFIDFVNASPTPYHACANAAARLEKAGFSKIKERDSWASTLRPGGKYYLTRNGSSIVAFAIGKKWRPGNPVGMIGAHTDSPCLRIKPVSKKGNNGFLQVGVETYGGGIWHSWFDRDLSIAGRVLVKDSTGTFTQKLIKVDKPLLRIPTLAIHLDRSSSFDPNKEVELFPIAGLASAELNKSASETQVEGNEETEEDFKPLRDLTERHHPHIIDVIASHAEVDVSNVVDFELVLYDTQPACLGGLNDEFVFSPRLDNLGMTYCSIMGLITSLRDSAALDEDHTIRLVTCFDHEEIGSTSAQGANSNLLPAILRRLSVLPAGRSDTASDASYDSVNDAIPHLEESIQSTAYEQTLSRSFLVSADMAHSVHPNYAGKYEASHQPAMNGGTVIKINANQRYATNSPGIVLLQESARHAGVPLQLFVVRNDSPCGSTIGPMLSAKLGVRTLDLGNPQLSMHSIRETGGSKDVEFAVRLFESFYERYGELEEKILTAVDAPFAENPRIAAEADLSRDEDAVNTIAIGQKKPGGSNKAPTFVYAGINSSTAELEKGKNEHFRVFSMAPSSSKSEKTAHTAVLSEVSRTALFQHGEGDKETYQRLLRVSAPNPQRPGQKQVGAVATGFAKRSQIVIFEVTPGQAPKSRGVLDISREATDLDVIQTGDDSFQVAYCDEREVFIINVTKNDVTGPDLAYSMPEDGTGVQPSFRAIRYISPVFIMALSNLPRNSGVCLNGIRLPSGDIEEGRLAVSAKLPRFMTRAASFAVRNVNTPPGPGDRLGNTQFVIAVASFQAISLYTVEHRSAAHLDLLIELVPVMALKDVHPLNITSLALSAFAPPKAPNPTNLVINLASVSLNNDVAIHTIPLKKLKQEGAPAKKAGGPPRPSRYAVALAPPSKATRPLILLAVVVVILAAIAQYVLKSGVDPSEFFPKGTMVTPREGGARAVEAVLPEVLTPGEFLARLVPGATTPQEGEVYVVREDAMPHADLERAQGKENVAVPPQIKAELHKDTLKGKPAQSWDELSAEQKALWKARLENAGHWAEHLGTGVFKGLVFSQIAGAVGQAVGG</sequence>
<evidence type="ECO:0000256" key="6">
    <source>
        <dbReference type="ARBA" id="ARBA00022670"/>
    </source>
</evidence>
<gene>
    <name evidence="11" type="ORF">BN1723_006884</name>
</gene>
<dbReference type="Pfam" id="PF02127">
    <property type="entry name" value="Peptidase_M18"/>
    <property type="match status" value="1"/>
</dbReference>
<evidence type="ECO:0000256" key="7">
    <source>
        <dbReference type="ARBA" id="ARBA00022723"/>
    </source>
</evidence>
<organism evidence="11 12">
    <name type="scientific">Verticillium longisporum</name>
    <name type="common">Verticillium dahliae var. longisporum</name>
    <dbReference type="NCBI Taxonomy" id="100787"/>
    <lineage>
        <taxon>Eukaryota</taxon>
        <taxon>Fungi</taxon>
        <taxon>Dikarya</taxon>
        <taxon>Ascomycota</taxon>
        <taxon>Pezizomycotina</taxon>
        <taxon>Sordariomycetes</taxon>
        <taxon>Hypocreomycetidae</taxon>
        <taxon>Glomerellales</taxon>
        <taxon>Plectosphaerellaceae</taxon>
        <taxon>Verticillium</taxon>
    </lineage>
</organism>
<dbReference type="AlphaFoldDB" id="A0A0G4NI22"/>
<reference evidence="12" key="1">
    <citation type="submission" date="2015-05" db="EMBL/GenBank/DDBJ databases">
        <authorList>
            <person name="Fogelqvist Johan"/>
        </authorList>
    </citation>
    <scope>NUCLEOTIDE SEQUENCE [LARGE SCALE GENOMIC DNA]</scope>
</reference>
<evidence type="ECO:0000313" key="11">
    <source>
        <dbReference type="EMBL" id="CRK46105.1"/>
    </source>
</evidence>
<evidence type="ECO:0000256" key="9">
    <source>
        <dbReference type="ARBA" id="ARBA00022833"/>
    </source>
</evidence>
<comment type="catalytic activity">
    <reaction evidence="1">
        <text>Release of an N-terminal aspartate or glutamate from a peptide, with a preference for aspartate.</text>
        <dbReference type="EC" id="3.4.11.21"/>
    </reaction>
</comment>
<evidence type="ECO:0000256" key="4">
    <source>
        <dbReference type="ARBA" id="ARBA00011965"/>
    </source>
</evidence>
<evidence type="ECO:0000313" key="12">
    <source>
        <dbReference type="Proteomes" id="UP000045706"/>
    </source>
</evidence>
<comment type="cofactor">
    <cofactor evidence="2">
        <name>Zn(2+)</name>
        <dbReference type="ChEBI" id="CHEBI:29105"/>
    </cofactor>
</comment>
<dbReference type="InterPro" id="IPR015943">
    <property type="entry name" value="WD40/YVTN_repeat-like_dom_sf"/>
</dbReference>
<keyword evidence="10" id="KW-0482">Metalloprotease</keyword>
<evidence type="ECO:0000256" key="5">
    <source>
        <dbReference type="ARBA" id="ARBA00022438"/>
    </source>
</evidence>
<dbReference type="EC" id="3.4.11.21" evidence="4"/>
<keyword evidence="9" id="KW-0862">Zinc</keyword>
<dbReference type="InterPro" id="IPR023358">
    <property type="entry name" value="Peptidase_M18_dom2"/>
</dbReference>
<dbReference type="EMBL" id="CVQI01035273">
    <property type="protein sequence ID" value="CRK46105.1"/>
    <property type="molecule type" value="Genomic_DNA"/>
</dbReference>
<dbReference type="PANTHER" id="PTHR28570:SF3">
    <property type="entry name" value="ASPARTYL AMINOPEPTIDASE"/>
    <property type="match status" value="1"/>
</dbReference>
<dbReference type="GO" id="GO:0000324">
    <property type="term" value="C:fungal-type vacuole"/>
    <property type="evidence" value="ECO:0007669"/>
    <property type="project" value="TreeGrafter"/>
</dbReference>
<dbReference type="InterPro" id="IPR001948">
    <property type="entry name" value="Peptidase_M18"/>
</dbReference>
<dbReference type="Gene3D" id="3.40.630.10">
    <property type="entry name" value="Zn peptidases"/>
    <property type="match status" value="1"/>
</dbReference>
<evidence type="ECO:0000256" key="1">
    <source>
        <dbReference type="ARBA" id="ARBA00001335"/>
    </source>
</evidence>
<dbReference type="PRINTS" id="PR00932">
    <property type="entry name" value="AMINO1PTASE"/>
</dbReference>
<dbReference type="GO" id="GO:0006508">
    <property type="term" value="P:proteolysis"/>
    <property type="evidence" value="ECO:0007669"/>
    <property type="project" value="UniProtKB-KW"/>
</dbReference>
<dbReference type="SUPFAM" id="SSF101821">
    <property type="entry name" value="Aminopeptidase/glucanase lid domain"/>
    <property type="match status" value="1"/>
</dbReference>
<protein>
    <recommendedName>
        <fullName evidence="4">aspartyl aminopeptidase</fullName>
        <ecNumber evidence="4">3.4.11.21</ecNumber>
    </recommendedName>
</protein>
<dbReference type="SUPFAM" id="SSF53187">
    <property type="entry name" value="Zn-dependent exopeptidases"/>
    <property type="match status" value="1"/>
</dbReference>
<keyword evidence="8" id="KW-0378">Hydrolase</keyword>
<dbReference type="Gene3D" id="2.30.250.10">
    <property type="entry name" value="Aminopeptidase i, Domain 2"/>
    <property type="match status" value="1"/>
</dbReference>
<evidence type="ECO:0000256" key="8">
    <source>
        <dbReference type="ARBA" id="ARBA00022801"/>
    </source>
</evidence>
<dbReference type="CDD" id="cd05658">
    <property type="entry name" value="M18_DAP"/>
    <property type="match status" value="1"/>
</dbReference>
<evidence type="ECO:0000256" key="3">
    <source>
        <dbReference type="ARBA" id="ARBA00008290"/>
    </source>
</evidence>
<dbReference type="Gene3D" id="2.130.10.10">
    <property type="entry name" value="YVTN repeat-like/Quinoprotein amine dehydrogenase"/>
    <property type="match status" value="1"/>
</dbReference>
<dbReference type="PANTHER" id="PTHR28570">
    <property type="entry name" value="ASPARTYL AMINOPEPTIDASE"/>
    <property type="match status" value="1"/>
</dbReference>
<dbReference type="Proteomes" id="UP000045706">
    <property type="component" value="Unassembled WGS sequence"/>
</dbReference>
<accession>A0A0G4NI22</accession>
<evidence type="ECO:0000256" key="2">
    <source>
        <dbReference type="ARBA" id="ARBA00001947"/>
    </source>
</evidence>
<dbReference type="FunFam" id="2.30.250.10:FF:000001">
    <property type="entry name" value="Aspartyl aminopeptidase 1"/>
    <property type="match status" value="1"/>
</dbReference>
<keyword evidence="5" id="KW-0031">Aminopeptidase</keyword>
<comment type="similarity">
    <text evidence="3">Belongs to the peptidase M18 family.</text>
</comment>
<keyword evidence="7" id="KW-0479">Metal-binding</keyword>
<name>A0A0G4NI22_VERLO</name>
<dbReference type="GO" id="GO:0070006">
    <property type="term" value="F:metalloaminopeptidase activity"/>
    <property type="evidence" value="ECO:0007669"/>
    <property type="project" value="TreeGrafter"/>
</dbReference>
<dbReference type="GO" id="GO:0008270">
    <property type="term" value="F:zinc ion binding"/>
    <property type="evidence" value="ECO:0007669"/>
    <property type="project" value="InterPro"/>
</dbReference>
<keyword evidence="6" id="KW-0645">Protease</keyword>